<dbReference type="EMBL" id="JBHSOW010000106">
    <property type="protein sequence ID" value="MFC5652918.1"/>
    <property type="molecule type" value="Genomic_DNA"/>
</dbReference>
<evidence type="ECO:0000259" key="1">
    <source>
        <dbReference type="SMART" id="SM00460"/>
    </source>
</evidence>
<dbReference type="PANTHER" id="PTHR46333">
    <property type="entry name" value="CYTOKINESIS PROTEIN 3"/>
    <property type="match status" value="1"/>
</dbReference>
<sequence length="264" mass="29961">MGQLLYRIGLIALLLTIGLGSDFNYTVDPALPAAGTLEELRTSLQKQIGQQADEINMDYNGDHQELSANFADLLKHVFAADDYVAYIVDSYLYTIRTWGGTARIKVTVRYRETVEQSHQVAELTGRVLPAILVHGMPETDRIKAIHDWIVLHVAYDQSLQRYTAYDAIESGKTVCQGYSLLAYRMLKEAGFQARIIEGTVDSGSHVWNLVQIGSEWYHMDVTWDDPIPDREGRVSYNYFLKSDSEMKKDHQWVKSYPAAMNSKT</sequence>
<dbReference type="SUPFAM" id="SSF54001">
    <property type="entry name" value="Cysteine proteinases"/>
    <property type="match status" value="1"/>
</dbReference>
<evidence type="ECO:0000313" key="3">
    <source>
        <dbReference type="Proteomes" id="UP001596047"/>
    </source>
</evidence>
<dbReference type="RefSeq" id="WP_379191575.1">
    <property type="nucleotide sequence ID" value="NZ_JBHSOW010000106.1"/>
</dbReference>
<dbReference type="InterPro" id="IPR038765">
    <property type="entry name" value="Papain-like_cys_pep_sf"/>
</dbReference>
<dbReference type="Pfam" id="PF01841">
    <property type="entry name" value="Transglut_core"/>
    <property type="match status" value="1"/>
</dbReference>
<dbReference type="Gene3D" id="3.10.620.30">
    <property type="match status" value="1"/>
</dbReference>
<keyword evidence="3" id="KW-1185">Reference proteome</keyword>
<accession>A0ABW0W401</accession>
<dbReference type="PANTHER" id="PTHR46333:SF2">
    <property type="entry name" value="CYTOKINESIS PROTEIN 3"/>
    <property type="match status" value="1"/>
</dbReference>
<dbReference type="SMART" id="SM00460">
    <property type="entry name" value="TGc"/>
    <property type="match status" value="1"/>
</dbReference>
<gene>
    <name evidence="2" type="ORF">ACFPYJ_28195</name>
</gene>
<comment type="caution">
    <text evidence="2">The sequence shown here is derived from an EMBL/GenBank/DDBJ whole genome shotgun (WGS) entry which is preliminary data.</text>
</comment>
<protein>
    <submittedName>
        <fullName evidence="2">Transglutaminase domain-containing protein</fullName>
    </submittedName>
</protein>
<feature type="domain" description="Transglutaminase-like" evidence="1">
    <location>
        <begin position="167"/>
        <end position="223"/>
    </location>
</feature>
<dbReference type="InterPro" id="IPR002931">
    <property type="entry name" value="Transglutaminase-like"/>
</dbReference>
<reference evidence="3" key="1">
    <citation type="journal article" date="2019" name="Int. J. Syst. Evol. Microbiol.">
        <title>The Global Catalogue of Microorganisms (GCM) 10K type strain sequencing project: providing services to taxonomists for standard genome sequencing and annotation.</title>
        <authorList>
            <consortium name="The Broad Institute Genomics Platform"/>
            <consortium name="The Broad Institute Genome Sequencing Center for Infectious Disease"/>
            <person name="Wu L."/>
            <person name="Ma J."/>
        </authorList>
    </citation>
    <scope>NUCLEOTIDE SEQUENCE [LARGE SCALE GENOMIC DNA]</scope>
    <source>
        <strain evidence="3">CGMCC 1.3240</strain>
    </source>
</reference>
<organism evidence="2 3">
    <name type="scientific">Paenibacillus solisilvae</name>
    <dbReference type="NCBI Taxonomy" id="2486751"/>
    <lineage>
        <taxon>Bacteria</taxon>
        <taxon>Bacillati</taxon>
        <taxon>Bacillota</taxon>
        <taxon>Bacilli</taxon>
        <taxon>Bacillales</taxon>
        <taxon>Paenibacillaceae</taxon>
        <taxon>Paenibacillus</taxon>
    </lineage>
</organism>
<dbReference type="InterPro" id="IPR052557">
    <property type="entry name" value="CAP/Cytokinesis_protein"/>
</dbReference>
<name>A0ABW0W401_9BACL</name>
<dbReference type="Proteomes" id="UP001596047">
    <property type="component" value="Unassembled WGS sequence"/>
</dbReference>
<evidence type="ECO:0000313" key="2">
    <source>
        <dbReference type="EMBL" id="MFC5652918.1"/>
    </source>
</evidence>
<proteinExistence type="predicted"/>